<dbReference type="GO" id="GO:0008234">
    <property type="term" value="F:cysteine-type peptidase activity"/>
    <property type="evidence" value="ECO:0007669"/>
    <property type="project" value="InterPro"/>
</dbReference>
<evidence type="ECO:0000259" key="4">
    <source>
        <dbReference type="SMART" id="SM00645"/>
    </source>
</evidence>
<organism evidence="6">
    <name type="scientific">Setaria italica</name>
    <name type="common">Foxtail millet</name>
    <name type="synonym">Panicum italicum</name>
    <dbReference type="NCBI Taxonomy" id="4555"/>
    <lineage>
        <taxon>Eukaryota</taxon>
        <taxon>Viridiplantae</taxon>
        <taxon>Streptophyta</taxon>
        <taxon>Embryophyta</taxon>
        <taxon>Tracheophyta</taxon>
        <taxon>Spermatophyta</taxon>
        <taxon>Magnoliopsida</taxon>
        <taxon>Liliopsida</taxon>
        <taxon>Poales</taxon>
        <taxon>Poaceae</taxon>
        <taxon>PACMAD clade</taxon>
        <taxon>Panicoideae</taxon>
        <taxon>Panicodae</taxon>
        <taxon>Paniceae</taxon>
        <taxon>Cenchrinae</taxon>
        <taxon>Setaria</taxon>
    </lineage>
</organism>
<dbReference type="Gene3D" id="3.90.70.10">
    <property type="entry name" value="Cysteine proteinases"/>
    <property type="match status" value="1"/>
</dbReference>
<dbReference type="Pfam" id="PF08246">
    <property type="entry name" value="Inhibitor_I29"/>
    <property type="match status" value="1"/>
</dbReference>
<reference evidence="6" key="1">
    <citation type="journal article" date="2012" name="Nat. Biotechnol.">
        <title>Reference genome sequence of the model plant Setaria.</title>
        <authorList>
            <person name="Bennetzen J.L."/>
            <person name="Schmutz J."/>
            <person name="Wang H."/>
            <person name="Percifield R."/>
            <person name="Hawkins J."/>
            <person name="Pontaroli A.C."/>
            <person name="Estep M."/>
            <person name="Feng L."/>
            <person name="Vaughn J.N."/>
            <person name="Grimwood J."/>
            <person name="Jenkins J."/>
            <person name="Barry K."/>
            <person name="Lindquist E."/>
            <person name="Hellsten U."/>
            <person name="Deshpande S."/>
            <person name="Wang X."/>
            <person name="Wu X."/>
            <person name="Mitros T."/>
            <person name="Triplett J."/>
            <person name="Yang X."/>
            <person name="Ye C.Y."/>
            <person name="Mauro-Herrera M."/>
            <person name="Wang L."/>
            <person name="Li P."/>
            <person name="Sharma M."/>
            <person name="Sharma R."/>
            <person name="Ronald P.C."/>
            <person name="Panaud O."/>
            <person name="Kellogg E.A."/>
            <person name="Brutnell T.P."/>
            <person name="Doust A.N."/>
            <person name="Tuskan G.A."/>
            <person name="Rokhsar D."/>
            <person name="Devos K.M."/>
        </authorList>
    </citation>
    <scope>NUCLEOTIDE SEQUENCE [LARGE SCALE GENOMIC DNA]</scope>
    <source>
        <strain evidence="6">Yugu1</strain>
    </source>
</reference>
<feature type="chain" id="PRO_5018646033" description="Peptidase C1A papain C-terminal domain-containing protein" evidence="3">
    <location>
        <begin position="29"/>
        <end position="382"/>
    </location>
</feature>
<dbReference type="Pfam" id="PF00112">
    <property type="entry name" value="Peptidase_C1"/>
    <property type="match status" value="1"/>
</dbReference>
<keyword evidence="3" id="KW-0732">Signal</keyword>
<evidence type="ECO:0000256" key="1">
    <source>
        <dbReference type="ARBA" id="ARBA00008455"/>
    </source>
</evidence>
<evidence type="ECO:0000256" key="2">
    <source>
        <dbReference type="ARBA" id="ARBA00023157"/>
    </source>
</evidence>
<dbReference type="InterPro" id="IPR039417">
    <property type="entry name" value="Peptidase_C1A_papain-like"/>
</dbReference>
<dbReference type="PRINTS" id="PR00705">
    <property type="entry name" value="PAPAIN"/>
</dbReference>
<name>A0A368SAI9_SETIT</name>
<proteinExistence type="inferred from homology"/>
<evidence type="ECO:0000256" key="3">
    <source>
        <dbReference type="SAM" id="SignalP"/>
    </source>
</evidence>
<accession>A0A368SAI9</accession>
<dbReference type="SMART" id="SM00848">
    <property type="entry name" value="Inhibitor_I29"/>
    <property type="match status" value="1"/>
</dbReference>
<dbReference type="CDD" id="cd02248">
    <property type="entry name" value="Peptidase_C1A"/>
    <property type="match status" value="1"/>
</dbReference>
<dbReference type="PROSITE" id="PS00640">
    <property type="entry name" value="THIOL_PROTEASE_ASN"/>
    <property type="match status" value="1"/>
</dbReference>
<feature type="signal peptide" evidence="3">
    <location>
        <begin position="1"/>
        <end position="28"/>
    </location>
</feature>
<protein>
    <recommendedName>
        <fullName evidence="7">Peptidase C1A papain C-terminal domain-containing protein</fullName>
    </recommendedName>
</protein>
<feature type="domain" description="Peptidase C1A papain C-terminal" evidence="4">
    <location>
        <begin position="157"/>
        <end position="381"/>
    </location>
</feature>
<dbReference type="InterPro" id="IPR025661">
    <property type="entry name" value="Pept_asp_AS"/>
</dbReference>
<dbReference type="SMART" id="SM00645">
    <property type="entry name" value="Pept_C1"/>
    <property type="match status" value="1"/>
</dbReference>
<dbReference type="GO" id="GO:0006508">
    <property type="term" value="P:proteolysis"/>
    <property type="evidence" value="ECO:0007669"/>
    <property type="project" value="InterPro"/>
</dbReference>
<gene>
    <name evidence="6" type="ORF">SETIT_8G226500v2</name>
</gene>
<dbReference type="InterPro" id="IPR000668">
    <property type="entry name" value="Peptidase_C1A_C"/>
</dbReference>
<dbReference type="InterPro" id="IPR013201">
    <property type="entry name" value="Prot_inhib_I29"/>
</dbReference>
<evidence type="ECO:0008006" key="7">
    <source>
        <dbReference type="Google" id="ProtNLM"/>
    </source>
</evidence>
<keyword evidence="2" id="KW-1015">Disulfide bond</keyword>
<dbReference type="SUPFAM" id="SSF54001">
    <property type="entry name" value="Cysteine proteinases"/>
    <property type="match status" value="1"/>
</dbReference>
<evidence type="ECO:0000259" key="5">
    <source>
        <dbReference type="SMART" id="SM00848"/>
    </source>
</evidence>
<dbReference type="InterPro" id="IPR038765">
    <property type="entry name" value="Papain-like_cys_pep_sf"/>
</dbReference>
<dbReference type="EMBL" id="CM003535">
    <property type="protein sequence ID" value="RCV39456.1"/>
    <property type="molecule type" value="Genomic_DNA"/>
</dbReference>
<evidence type="ECO:0000313" key="6">
    <source>
        <dbReference type="EMBL" id="RCV39456.1"/>
    </source>
</evidence>
<dbReference type="PANTHER" id="PTHR12411">
    <property type="entry name" value="CYSTEINE PROTEASE FAMILY C1-RELATED"/>
    <property type="match status" value="1"/>
</dbReference>
<dbReference type="InterPro" id="IPR013128">
    <property type="entry name" value="Peptidase_C1A"/>
</dbReference>
<dbReference type="OrthoDB" id="1730837at2759"/>
<sequence>MHYSSSSMSLALLPLLLAAALAPSLASASPALDNGDELLMLGRFHGWMAAHGRSYATEEEKLLRFEIYRSNMEFIAAANRDSRMRYRLGETPFTDLTHDEFMAMYGGNGGDPSEKEEMMITTHAGPVHEGGVHRSDLQLAAVDEEEPPRRPNPTTLLPPSVDWRAEGVVTPVGFNGWCSSCWAFVAAATIESAQAISTGDPPPVLSEQQLVDCDTLDKGCGGGWMDTAFKWVIQNGGITSAAAYPYTDRNGTCQEGKPAEVTLSGYKRLPRGDEAAIMEAVARQPVAVAFDHNDPCFQHYIDGVYDGKCFASGVYVGGACGTNQTHGLALVGYGTMPGGTKYWIGKNSWSARWGDNGFVYVLRDSPPLGLCGLAVRPSFPII</sequence>
<dbReference type="AlphaFoldDB" id="A0A368SAI9"/>
<feature type="domain" description="Cathepsin propeptide inhibitor" evidence="5">
    <location>
        <begin position="44"/>
        <end position="101"/>
    </location>
</feature>
<reference evidence="6" key="2">
    <citation type="submission" date="2015-07" db="EMBL/GenBank/DDBJ databases">
        <authorList>
            <person name="Noorani M."/>
        </authorList>
    </citation>
    <scope>NUCLEOTIDE SEQUENCE</scope>
    <source>
        <strain evidence="6">Yugu1</strain>
    </source>
</reference>
<comment type="similarity">
    <text evidence="1">Belongs to the peptidase C1 family.</text>
</comment>